<dbReference type="PANTHER" id="PTHR14303:SF0">
    <property type="entry name" value="DNA POLYMERASE DELTA SUBUNIT 4"/>
    <property type="match status" value="1"/>
</dbReference>
<accession>A0AAE0U1V3</accession>
<dbReference type="AlphaFoldDB" id="A0AAE0U1V3"/>
<proteinExistence type="predicted"/>
<evidence type="ECO:0000256" key="1">
    <source>
        <dbReference type="SAM" id="MobiDB-lite"/>
    </source>
</evidence>
<dbReference type="EMBL" id="JAULSW010000003">
    <property type="protein sequence ID" value="KAK3387802.1"/>
    <property type="molecule type" value="Genomic_DNA"/>
</dbReference>
<feature type="compositionally biased region" description="Low complexity" evidence="1">
    <location>
        <begin position="68"/>
        <end position="80"/>
    </location>
</feature>
<dbReference type="GO" id="GO:0006261">
    <property type="term" value="P:DNA-templated DNA replication"/>
    <property type="evidence" value="ECO:0007669"/>
    <property type="project" value="TreeGrafter"/>
</dbReference>
<dbReference type="PANTHER" id="PTHR14303">
    <property type="entry name" value="DNA POLYMERASE DELTA SUBUNIT 4"/>
    <property type="match status" value="1"/>
</dbReference>
<name>A0AAE0U1V3_9PEZI</name>
<reference evidence="2" key="2">
    <citation type="submission" date="2023-06" db="EMBL/GenBank/DDBJ databases">
        <authorList>
            <consortium name="Lawrence Berkeley National Laboratory"/>
            <person name="Haridas S."/>
            <person name="Hensen N."/>
            <person name="Bonometti L."/>
            <person name="Westerberg I."/>
            <person name="Brannstrom I.O."/>
            <person name="Guillou S."/>
            <person name="Cros-Aarteil S."/>
            <person name="Calhoun S."/>
            <person name="Kuo A."/>
            <person name="Mondo S."/>
            <person name="Pangilinan J."/>
            <person name="Riley R."/>
            <person name="LaButti K."/>
            <person name="Andreopoulos B."/>
            <person name="Lipzen A."/>
            <person name="Chen C."/>
            <person name="Yanf M."/>
            <person name="Daum C."/>
            <person name="Ng V."/>
            <person name="Clum A."/>
            <person name="Steindorff A."/>
            <person name="Ohm R."/>
            <person name="Martin F."/>
            <person name="Silar P."/>
            <person name="Natvig D."/>
            <person name="Lalanne C."/>
            <person name="Gautier V."/>
            <person name="Ament-velasquez S.L."/>
            <person name="Kruys A."/>
            <person name="Hutchinson M.I."/>
            <person name="Powell A.J."/>
            <person name="Barry K."/>
            <person name="Miller A.N."/>
            <person name="Grigoriev I.V."/>
            <person name="Debuchy R."/>
            <person name="Gladieux P."/>
            <person name="Thoren M.H."/>
            <person name="Johannesson H."/>
        </authorList>
    </citation>
    <scope>NUCLEOTIDE SEQUENCE</scope>
    <source>
        <strain evidence="2">CBS 232.78</strain>
    </source>
</reference>
<dbReference type="InterPro" id="IPR007218">
    <property type="entry name" value="DNA_pol_delta_4"/>
</dbReference>
<dbReference type="GO" id="GO:0000731">
    <property type="term" value="P:DNA synthesis involved in DNA repair"/>
    <property type="evidence" value="ECO:0007669"/>
    <property type="project" value="InterPro"/>
</dbReference>
<sequence length="203" mass="22020">MPTTRKSSRLSSGPLKGQSTLSFNHRVTKSVPKSAKDLLVKPTASSSLSKGVHPDPAAEATSPKTEDVSTVEPTPEPESPAAIEAVVVEKTEAERKAEKISDAAIEQYWKKIDGARRAKAVHRKHTADLTTGEKVLRYFDVSSQYGPCVGTPRLQRWQRAERLGLNPPIEVLAALLKEQASGDEKNERAHMDELLSSTAVGSV</sequence>
<protein>
    <submittedName>
        <fullName evidence="2">DNA polymerase delta, subunit 4-domain-containing protein</fullName>
    </submittedName>
</protein>
<comment type="caution">
    <text evidence="2">The sequence shown here is derived from an EMBL/GenBank/DDBJ whole genome shotgun (WGS) entry which is preliminary data.</text>
</comment>
<organism evidence="2 3">
    <name type="scientific">Podospora didyma</name>
    <dbReference type="NCBI Taxonomy" id="330526"/>
    <lineage>
        <taxon>Eukaryota</taxon>
        <taxon>Fungi</taxon>
        <taxon>Dikarya</taxon>
        <taxon>Ascomycota</taxon>
        <taxon>Pezizomycotina</taxon>
        <taxon>Sordariomycetes</taxon>
        <taxon>Sordariomycetidae</taxon>
        <taxon>Sordariales</taxon>
        <taxon>Podosporaceae</taxon>
        <taxon>Podospora</taxon>
    </lineage>
</organism>
<dbReference type="Proteomes" id="UP001285441">
    <property type="component" value="Unassembled WGS sequence"/>
</dbReference>
<feature type="region of interest" description="Disordered" evidence="1">
    <location>
        <begin position="181"/>
        <end position="203"/>
    </location>
</feature>
<dbReference type="GO" id="GO:0003887">
    <property type="term" value="F:DNA-directed DNA polymerase activity"/>
    <property type="evidence" value="ECO:0007669"/>
    <property type="project" value="TreeGrafter"/>
</dbReference>
<gene>
    <name evidence="2" type="ORF">B0H63DRAFT_165300</name>
</gene>
<feature type="compositionally biased region" description="Polar residues" evidence="1">
    <location>
        <begin position="1"/>
        <end position="25"/>
    </location>
</feature>
<keyword evidence="3" id="KW-1185">Reference proteome</keyword>
<feature type="region of interest" description="Disordered" evidence="1">
    <location>
        <begin position="1"/>
        <end position="80"/>
    </location>
</feature>
<evidence type="ECO:0000313" key="3">
    <source>
        <dbReference type="Proteomes" id="UP001285441"/>
    </source>
</evidence>
<dbReference type="GO" id="GO:0043625">
    <property type="term" value="C:delta DNA polymerase complex"/>
    <property type="evidence" value="ECO:0007669"/>
    <property type="project" value="TreeGrafter"/>
</dbReference>
<feature type="compositionally biased region" description="Basic and acidic residues" evidence="1">
    <location>
        <begin position="181"/>
        <end position="193"/>
    </location>
</feature>
<evidence type="ECO:0000313" key="2">
    <source>
        <dbReference type="EMBL" id="KAK3387802.1"/>
    </source>
</evidence>
<dbReference type="Pfam" id="PF04081">
    <property type="entry name" value="DNA_pol_delta_4"/>
    <property type="match status" value="1"/>
</dbReference>
<reference evidence="2" key="1">
    <citation type="journal article" date="2023" name="Mol. Phylogenet. Evol.">
        <title>Genome-scale phylogeny and comparative genomics of the fungal order Sordariales.</title>
        <authorList>
            <person name="Hensen N."/>
            <person name="Bonometti L."/>
            <person name="Westerberg I."/>
            <person name="Brannstrom I.O."/>
            <person name="Guillou S."/>
            <person name="Cros-Aarteil S."/>
            <person name="Calhoun S."/>
            <person name="Haridas S."/>
            <person name="Kuo A."/>
            <person name="Mondo S."/>
            <person name="Pangilinan J."/>
            <person name="Riley R."/>
            <person name="LaButti K."/>
            <person name="Andreopoulos B."/>
            <person name="Lipzen A."/>
            <person name="Chen C."/>
            <person name="Yan M."/>
            <person name="Daum C."/>
            <person name="Ng V."/>
            <person name="Clum A."/>
            <person name="Steindorff A."/>
            <person name="Ohm R.A."/>
            <person name="Martin F."/>
            <person name="Silar P."/>
            <person name="Natvig D.O."/>
            <person name="Lalanne C."/>
            <person name="Gautier V."/>
            <person name="Ament-Velasquez S.L."/>
            <person name="Kruys A."/>
            <person name="Hutchinson M.I."/>
            <person name="Powell A.J."/>
            <person name="Barry K."/>
            <person name="Miller A.N."/>
            <person name="Grigoriev I.V."/>
            <person name="Debuchy R."/>
            <person name="Gladieux P."/>
            <person name="Hiltunen Thoren M."/>
            <person name="Johannesson H."/>
        </authorList>
    </citation>
    <scope>NUCLEOTIDE SEQUENCE</scope>
    <source>
        <strain evidence="2">CBS 232.78</strain>
    </source>
</reference>